<dbReference type="PANTHER" id="PTHR11804:SF28">
    <property type="entry name" value="OLIGOENDOPEPTIDASE F"/>
    <property type="match status" value="1"/>
</dbReference>
<comment type="similarity">
    <text evidence="6">Belongs to the peptidase M3 family.</text>
</comment>
<organism evidence="8 9">
    <name type="scientific">Robertmurraya kyonggiensis</name>
    <dbReference type="NCBI Taxonomy" id="1037680"/>
    <lineage>
        <taxon>Bacteria</taxon>
        <taxon>Bacillati</taxon>
        <taxon>Bacillota</taxon>
        <taxon>Bacilli</taxon>
        <taxon>Bacillales</taxon>
        <taxon>Bacillaceae</taxon>
        <taxon>Robertmurraya</taxon>
    </lineage>
</organism>
<keyword evidence="4 6" id="KW-0862">Zinc</keyword>
<dbReference type="OrthoDB" id="9762795at2"/>
<keyword evidence="9" id="KW-1185">Reference proteome</keyword>
<dbReference type="Gene3D" id="1.10.1370.30">
    <property type="match status" value="1"/>
</dbReference>
<dbReference type="GO" id="GO:0046872">
    <property type="term" value="F:metal ion binding"/>
    <property type="evidence" value="ECO:0007669"/>
    <property type="project" value="UniProtKB-UniRule"/>
</dbReference>
<sequence length="564" mass="66130">MGFTQYTYTRPNFEVIEKSFEEALNRFKEATSADEQNQVMTEINAIRNELGTMFNLVEIRHTIDTNDEFYRTEQDIMDELGPQVGGLITKYYLALVESPFRAVLEAKWGKQLFALAEAQLKVFSPEIVPLLQKENKLSTEYTKLIASAKIMFEGEERTLSQMEPFTQSTDREMRKKASEARFGFLASHEEELDRIYDDLVKVRTEIAHKLGFGNFVELAYYRMYRTDYNAEMVANFRDQVKEYIVPVTTKLRERQQERIGVEKLKFYDEDFNFVSGNAVPKGRPEWIIENGQKMYDELSKETGEFFQFMRENDLMDLVAKKGKAGGGYCTFIENYKAPFIFSNFNGTSGDIDVLTHEAGHAFQVYSSRGFDIPEYYWPTYEAAEIHSMSMEFFTWPWMELFFKEDTDKYKFSHLGSGLLFLPYGVSVDEFQHWVYENPTATPKERKQAWREIEKKYLPHKDYDGNEYLENGGFWQRQGHIYNSPFYYIDYTLAQICAFQFWKRSRENHVEAWEDYLKLCKLGGSLPFTELVKEANLISPFEDGCVESVVGEIENWLNSVNDKEL</sequence>
<name>A0A4U1D7D3_9BACI</name>
<dbReference type="RefSeq" id="WP_136829173.1">
    <property type="nucleotide sequence ID" value="NZ_SWBM01000001.1"/>
</dbReference>
<dbReference type="GO" id="GO:0004222">
    <property type="term" value="F:metalloendopeptidase activity"/>
    <property type="evidence" value="ECO:0007669"/>
    <property type="project" value="InterPro"/>
</dbReference>
<dbReference type="CDD" id="cd09606">
    <property type="entry name" value="M3B_PepF"/>
    <property type="match status" value="1"/>
</dbReference>
<dbReference type="NCBIfam" id="TIGR02289">
    <property type="entry name" value="M3_not_pepF"/>
    <property type="match status" value="1"/>
</dbReference>
<keyword evidence="1 6" id="KW-0645">Protease</keyword>
<evidence type="ECO:0000256" key="5">
    <source>
        <dbReference type="ARBA" id="ARBA00023049"/>
    </source>
</evidence>
<dbReference type="PANTHER" id="PTHR11804">
    <property type="entry name" value="PROTEASE M3 THIMET OLIGOPEPTIDASE-RELATED"/>
    <property type="match status" value="1"/>
</dbReference>
<dbReference type="InterPro" id="IPR001567">
    <property type="entry name" value="Pept_M3A_M3B_dom"/>
</dbReference>
<evidence type="ECO:0000313" key="8">
    <source>
        <dbReference type="EMBL" id="TKC18462.1"/>
    </source>
</evidence>
<dbReference type="EMBL" id="SWBM01000001">
    <property type="protein sequence ID" value="TKC18462.1"/>
    <property type="molecule type" value="Genomic_DNA"/>
</dbReference>
<evidence type="ECO:0000256" key="3">
    <source>
        <dbReference type="ARBA" id="ARBA00022801"/>
    </source>
</evidence>
<dbReference type="InterPro" id="IPR011976">
    <property type="entry name" value="Pept_M3B_oligopep-rel"/>
</dbReference>
<keyword evidence="3 6" id="KW-0378">Hydrolase</keyword>
<comment type="cofactor">
    <cofactor evidence="6">
        <name>Zn(2+)</name>
        <dbReference type="ChEBI" id="CHEBI:29105"/>
    </cofactor>
    <text evidence="6">Binds 1 zinc ion.</text>
</comment>
<protein>
    <submittedName>
        <fullName evidence="8">M3 family oligoendopeptidase</fullName>
    </submittedName>
</protein>
<dbReference type="GO" id="GO:0006508">
    <property type="term" value="P:proteolysis"/>
    <property type="evidence" value="ECO:0007669"/>
    <property type="project" value="UniProtKB-KW"/>
</dbReference>
<comment type="caution">
    <text evidence="8">The sequence shown here is derived from an EMBL/GenBank/DDBJ whole genome shotgun (WGS) entry which is preliminary data.</text>
</comment>
<evidence type="ECO:0000256" key="2">
    <source>
        <dbReference type="ARBA" id="ARBA00022723"/>
    </source>
</evidence>
<evidence type="ECO:0000256" key="4">
    <source>
        <dbReference type="ARBA" id="ARBA00022833"/>
    </source>
</evidence>
<accession>A0A4U1D7D3</accession>
<dbReference type="Proteomes" id="UP000307756">
    <property type="component" value="Unassembled WGS sequence"/>
</dbReference>
<keyword evidence="2 6" id="KW-0479">Metal-binding</keyword>
<gene>
    <name evidence="8" type="ORF">FA727_02620</name>
</gene>
<dbReference type="SUPFAM" id="SSF55486">
    <property type="entry name" value="Metalloproteases ('zincins'), catalytic domain"/>
    <property type="match status" value="1"/>
</dbReference>
<dbReference type="InterPro" id="IPR045090">
    <property type="entry name" value="Pept_M3A_M3B"/>
</dbReference>
<reference evidence="8 9" key="1">
    <citation type="journal article" date="2011" name="J. Microbiol.">
        <title>Bacillus kyonggiensis sp. nov., isolated from soil of a lettuce field.</title>
        <authorList>
            <person name="Dong K."/>
            <person name="Lee S."/>
        </authorList>
    </citation>
    <scope>NUCLEOTIDE SEQUENCE [LARGE SCALE GENOMIC DNA]</scope>
    <source>
        <strain evidence="8 9">NB22</strain>
    </source>
</reference>
<feature type="domain" description="Peptidase M3A/M3B catalytic" evidence="7">
    <location>
        <begin position="311"/>
        <end position="546"/>
    </location>
</feature>
<keyword evidence="5 6" id="KW-0482">Metalloprotease</keyword>
<dbReference type="GO" id="GO:0006518">
    <property type="term" value="P:peptide metabolic process"/>
    <property type="evidence" value="ECO:0007669"/>
    <property type="project" value="TreeGrafter"/>
</dbReference>
<evidence type="ECO:0000259" key="7">
    <source>
        <dbReference type="Pfam" id="PF01432"/>
    </source>
</evidence>
<proteinExistence type="inferred from homology"/>
<evidence type="ECO:0000313" key="9">
    <source>
        <dbReference type="Proteomes" id="UP000307756"/>
    </source>
</evidence>
<feature type="domain" description="Peptidase M3A/M3B catalytic" evidence="7">
    <location>
        <begin position="166"/>
        <end position="271"/>
    </location>
</feature>
<evidence type="ECO:0000256" key="6">
    <source>
        <dbReference type="RuleBase" id="RU003435"/>
    </source>
</evidence>
<dbReference type="Pfam" id="PF01432">
    <property type="entry name" value="Peptidase_M3"/>
    <property type="match status" value="2"/>
</dbReference>
<dbReference type="AlphaFoldDB" id="A0A4U1D7D3"/>
<evidence type="ECO:0000256" key="1">
    <source>
        <dbReference type="ARBA" id="ARBA00022670"/>
    </source>
</evidence>